<protein>
    <submittedName>
        <fullName evidence="7">SDR family oxidoreductase</fullName>
    </submittedName>
</protein>
<dbReference type="RefSeq" id="WP_344607610.1">
    <property type="nucleotide sequence ID" value="NZ_BAAAHE010000038.1"/>
</dbReference>
<evidence type="ECO:0000256" key="1">
    <source>
        <dbReference type="ARBA" id="ARBA00006484"/>
    </source>
</evidence>
<dbReference type="PRINTS" id="PR00080">
    <property type="entry name" value="SDRFAMILY"/>
</dbReference>
<dbReference type="InterPro" id="IPR036291">
    <property type="entry name" value="NAD(P)-bd_dom_sf"/>
</dbReference>
<dbReference type="InterPro" id="IPR002347">
    <property type="entry name" value="SDR_fam"/>
</dbReference>
<keyword evidence="8" id="KW-1185">Reference proteome</keyword>
<keyword evidence="3" id="KW-0520">NAD</keyword>
<name>A0ABN1H6H6_9ACTN</name>
<comment type="similarity">
    <text evidence="1 6">Belongs to the short-chain dehydrogenases/reductases (SDR) family.</text>
</comment>
<sequence>MAGRLEGKVAIITGAGSGLGREAAQLFAAEGASIVVMDVLGDRAEATVQLLEDADRPAVAVVGDTTVEADVARTVETALERFGKLDIMWANAGIVSRGGVPTVMGGESLAFEDFPLEDWNEVIGVNLTGPFLCAKHAVKPLRENGGGVILMTSSAASFAAYHSISPYMASKSGVNGLVRGLSLDLGKWGIRVCGIAPTHGMSPNFLMERGAPVVGQSYEQVAGPWDKRVTPIPLKLDRPPTLRDNANVALFLASDEAAYLSGQTMVSTDGGTLARVAIPFPEDQPDLS</sequence>
<keyword evidence="5" id="KW-0753">Steroid metabolism</keyword>
<dbReference type="Proteomes" id="UP001500957">
    <property type="component" value="Unassembled WGS sequence"/>
</dbReference>
<comment type="caution">
    <text evidence="7">The sequence shown here is derived from an EMBL/GenBank/DDBJ whole genome shotgun (WGS) entry which is preliminary data.</text>
</comment>
<dbReference type="Gene3D" id="3.40.50.720">
    <property type="entry name" value="NAD(P)-binding Rossmann-like Domain"/>
    <property type="match status" value="1"/>
</dbReference>
<dbReference type="EMBL" id="BAAAHE010000038">
    <property type="protein sequence ID" value="GAA0630430.1"/>
    <property type="molecule type" value="Genomic_DNA"/>
</dbReference>
<evidence type="ECO:0000313" key="7">
    <source>
        <dbReference type="EMBL" id="GAA0630430.1"/>
    </source>
</evidence>
<evidence type="ECO:0000256" key="4">
    <source>
        <dbReference type="ARBA" id="ARBA00023098"/>
    </source>
</evidence>
<evidence type="ECO:0000256" key="2">
    <source>
        <dbReference type="ARBA" id="ARBA00023002"/>
    </source>
</evidence>
<dbReference type="Pfam" id="PF00106">
    <property type="entry name" value="adh_short"/>
    <property type="match status" value="1"/>
</dbReference>
<reference evidence="7 8" key="1">
    <citation type="journal article" date="2019" name="Int. J. Syst. Evol. Microbiol.">
        <title>The Global Catalogue of Microorganisms (GCM) 10K type strain sequencing project: providing services to taxonomists for standard genome sequencing and annotation.</title>
        <authorList>
            <consortium name="The Broad Institute Genomics Platform"/>
            <consortium name="The Broad Institute Genome Sequencing Center for Infectious Disease"/>
            <person name="Wu L."/>
            <person name="Ma J."/>
        </authorList>
    </citation>
    <scope>NUCLEOTIDE SEQUENCE [LARGE SCALE GENOMIC DNA]</scope>
    <source>
        <strain evidence="7 8">JCM 10671</strain>
    </source>
</reference>
<dbReference type="PANTHER" id="PTHR43180:SF28">
    <property type="entry name" value="NAD(P)-BINDING ROSSMANN-FOLD SUPERFAMILY PROTEIN"/>
    <property type="match status" value="1"/>
</dbReference>
<dbReference type="PRINTS" id="PR00081">
    <property type="entry name" value="GDHRDH"/>
</dbReference>
<evidence type="ECO:0000256" key="3">
    <source>
        <dbReference type="ARBA" id="ARBA00023027"/>
    </source>
</evidence>
<evidence type="ECO:0000256" key="6">
    <source>
        <dbReference type="RuleBase" id="RU000363"/>
    </source>
</evidence>
<dbReference type="CDD" id="cd05233">
    <property type="entry name" value="SDR_c"/>
    <property type="match status" value="1"/>
</dbReference>
<dbReference type="PANTHER" id="PTHR43180">
    <property type="entry name" value="3-OXOACYL-(ACYL-CARRIER-PROTEIN) REDUCTASE (AFU_ORTHOLOGUE AFUA_6G11210)"/>
    <property type="match status" value="1"/>
</dbReference>
<evidence type="ECO:0000256" key="5">
    <source>
        <dbReference type="ARBA" id="ARBA00023221"/>
    </source>
</evidence>
<organism evidence="7 8">
    <name type="scientific">Sporichthya brevicatena</name>
    <dbReference type="NCBI Taxonomy" id="171442"/>
    <lineage>
        <taxon>Bacteria</taxon>
        <taxon>Bacillati</taxon>
        <taxon>Actinomycetota</taxon>
        <taxon>Actinomycetes</taxon>
        <taxon>Sporichthyales</taxon>
        <taxon>Sporichthyaceae</taxon>
        <taxon>Sporichthya</taxon>
    </lineage>
</organism>
<keyword evidence="4" id="KW-0443">Lipid metabolism</keyword>
<dbReference type="SUPFAM" id="SSF51735">
    <property type="entry name" value="NAD(P)-binding Rossmann-fold domains"/>
    <property type="match status" value="1"/>
</dbReference>
<evidence type="ECO:0000313" key="8">
    <source>
        <dbReference type="Proteomes" id="UP001500957"/>
    </source>
</evidence>
<accession>A0ABN1H6H6</accession>
<keyword evidence="2" id="KW-0560">Oxidoreductase</keyword>
<gene>
    <name evidence="7" type="ORF">GCM10009547_37720</name>
</gene>
<proteinExistence type="inferred from homology"/>